<feature type="region of interest" description="Disordered" evidence="3">
    <location>
        <begin position="304"/>
        <end position="338"/>
    </location>
</feature>
<evidence type="ECO:0000256" key="3">
    <source>
        <dbReference type="SAM" id="MobiDB-lite"/>
    </source>
</evidence>
<dbReference type="PANTHER" id="PTHR13068">
    <property type="entry name" value="CGI-12 PROTEIN-RELATED"/>
    <property type="match status" value="1"/>
</dbReference>
<keyword evidence="4" id="KW-1185">Reference proteome</keyword>
<protein>
    <submittedName>
        <fullName evidence="5">Transcription termination factor 4, mitochondrial</fullName>
    </submittedName>
</protein>
<dbReference type="SMART" id="SM00733">
    <property type="entry name" value="Mterf"/>
    <property type="match status" value="4"/>
</dbReference>
<dbReference type="PANTHER" id="PTHR13068:SF203">
    <property type="entry name" value="TRANSCRIPTION TERMINATION FACTOR 4, MITOCHONDRIAL"/>
    <property type="match status" value="1"/>
</dbReference>
<evidence type="ECO:0000313" key="5">
    <source>
        <dbReference type="RefSeq" id="XP_004701943.2"/>
    </source>
</evidence>
<dbReference type="GeneID" id="101644761"/>
<sequence length="338" mass="38039">MGRQTARLGEPRRVTSVSLWRPLTTASDCRSLEKLTCVPSRTFSQGAGCLPVGMPRLAEAPGTPVDAVALELQAVTRSLLDMGFSHAHIGELLSIQPGPRPQQLQNITSELILLGVAPEAVCSALKTHPQLLKLPARQVKQRASYLRKLGLGEGRLRRVLHCSPEVFTLAQRGLDGIIRVLREKCLFTTQQVTEILYRCPHVLRGDPEELEYKFQYAYFRMGVKHSDMVRTELLQFSITKMKQRHVYLERLGRYQRPDKKGQTQIHNPRLRDIFQASEAEFLARTACSSAQEFEVFKQLLAREEEERESECKTADDDEDVGISDGDSDDEGSGPECHV</sequence>
<dbReference type="Gene3D" id="1.25.70.10">
    <property type="entry name" value="Transcription termination factor 3, mitochondrial"/>
    <property type="match status" value="1"/>
</dbReference>
<feature type="compositionally biased region" description="Acidic residues" evidence="3">
    <location>
        <begin position="315"/>
        <end position="332"/>
    </location>
</feature>
<evidence type="ECO:0000256" key="1">
    <source>
        <dbReference type="ARBA" id="ARBA00007692"/>
    </source>
</evidence>
<evidence type="ECO:0000256" key="2">
    <source>
        <dbReference type="ARBA" id="ARBA00022946"/>
    </source>
</evidence>
<dbReference type="Pfam" id="PF02536">
    <property type="entry name" value="mTERF"/>
    <property type="match status" value="1"/>
</dbReference>
<gene>
    <name evidence="5" type="primary">MTERF4</name>
</gene>
<reference evidence="5" key="1">
    <citation type="submission" date="2025-08" db="UniProtKB">
        <authorList>
            <consortium name="RefSeq"/>
        </authorList>
    </citation>
    <scope>IDENTIFICATION</scope>
</reference>
<dbReference type="InterPro" id="IPR003690">
    <property type="entry name" value="MTERF"/>
</dbReference>
<accession>A0ABM0IK87</accession>
<organism evidence="4 5">
    <name type="scientific">Echinops telfairi</name>
    <name type="common">Lesser hedgehog tenrec</name>
    <dbReference type="NCBI Taxonomy" id="9371"/>
    <lineage>
        <taxon>Eukaryota</taxon>
        <taxon>Metazoa</taxon>
        <taxon>Chordata</taxon>
        <taxon>Craniata</taxon>
        <taxon>Vertebrata</taxon>
        <taxon>Euteleostomi</taxon>
        <taxon>Mammalia</taxon>
        <taxon>Eutheria</taxon>
        <taxon>Afrotheria</taxon>
        <taxon>Tenrecidae</taxon>
        <taxon>Tenrecinae</taxon>
        <taxon>Echinops</taxon>
    </lineage>
</organism>
<proteinExistence type="inferred from homology"/>
<dbReference type="RefSeq" id="XP_004701943.2">
    <property type="nucleotide sequence ID" value="XM_004701886.2"/>
</dbReference>
<feature type="compositionally biased region" description="Basic and acidic residues" evidence="3">
    <location>
        <begin position="304"/>
        <end position="314"/>
    </location>
</feature>
<dbReference type="Proteomes" id="UP000694863">
    <property type="component" value="Unplaced"/>
</dbReference>
<keyword evidence="2" id="KW-0809">Transit peptide</keyword>
<comment type="similarity">
    <text evidence="1">Belongs to the mTERF family.</text>
</comment>
<evidence type="ECO:0000313" key="4">
    <source>
        <dbReference type="Proteomes" id="UP000694863"/>
    </source>
</evidence>
<name>A0ABM0IK87_ECHTE</name>
<dbReference type="InterPro" id="IPR038538">
    <property type="entry name" value="MTERF_sf"/>
</dbReference>